<keyword evidence="11" id="KW-0694">RNA-binding</keyword>
<evidence type="ECO:0000256" key="16">
    <source>
        <dbReference type="SAM" id="Coils"/>
    </source>
</evidence>
<dbReference type="GO" id="GO:0003723">
    <property type="term" value="F:RNA binding"/>
    <property type="evidence" value="ECO:0007669"/>
    <property type="project" value="UniProtKB-KW"/>
</dbReference>
<dbReference type="GO" id="GO:0031047">
    <property type="term" value="P:regulatory ncRNA-mediated gene silencing"/>
    <property type="evidence" value="ECO:0007669"/>
    <property type="project" value="UniProtKB-KW"/>
</dbReference>
<dbReference type="GO" id="GO:0004519">
    <property type="term" value="F:endonuclease activity"/>
    <property type="evidence" value="ECO:0007669"/>
    <property type="project" value="UniProtKB-KW"/>
</dbReference>
<dbReference type="Pfam" id="PF17942">
    <property type="entry name" value="Morc6_S5"/>
    <property type="match status" value="1"/>
</dbReference>
<evidence type="ECO:0000256" key="14">
    <source>
        <dbReference type="ARBA" id="ARBA00023204"/>
    </source>
</evidence>
<dbReference type="EMBL" id="JAYMYQ010000005">
    <property type="protein sequence ID" value="KAK7330507.1"/>
    <property type="molecule type" value="Genomic_DNA"/>
</dbReference>
<keyword evidence="4" id="KW-0540">Nuclease</keyword>
<feature type="coiled-coil region" evidence="16">
    <location>
        <begin position="605"/>
        <end position="650"/>
    </location>
</feature>
<evidence type="ECO:0000313" key="20">
    <source>
        <dbReference type="Proteomes" id="UP001367508"/>
    </source>
</evidence>
<dbReference type="GO" id="GO:0006325">
    <property type="term" value="P:chromatin organization"/>
    <property type="evidence" value="ECO:0007669"/>
    <property type="project" value="UniProtKB-KW"/>
</dbReference>
<dbReference type="InterPro" id="IPR041006">
    <property type="entry name" value="Morc_S5"/>
</dbReference>
<keyword evidence="13" id="KW-0943">RNA-mediated gene silencing</keyword>
<comment type="cofactor">
    <cofactor evidence="1">
        <name>Mn(2+)</name>
        <dbReference type="ChEBI" id="CHEBI:29035"/>
    </cofactor>
</comment>
<evidence type="ECO:0000256" key="11">
    <source>
        <dbReference type="ARBA" id="ARBA00022884"/>
    </source>
</evidence>
<dbReference type="GO" id="GO:0016887">
    <property type="term" value="F:ATP hydrolysis activity"/>
    <property type="evidence" value="ECO:0007669"/>
    <property type="project" value="InterPro"/>
</dbReference>
<keyword evidence="5" id="KW-0547">Nucleotide-binding</keyword>
<reference evidence="19 20" key="1">
    <citation type="submission" date="2024-01" db="EMBL/GenBank/DDBJ databases">
        <title>The genomes of 5 underutilized Papilionoideae crops provide insights into root nodulation and disease resistanc.</title>
        <authorList>
            <person name="Jiang F."/>
        </authorList>
    </citation>
    <scope>NUCLEOTIDE SEQUENCE [LARGE SCALE GENOMIC DNA]</scope>
    <source>
        <strain evidence="19">LVBAO_FW01</strain>
        <tissue evidence="19">Leaves</tissue>
    </source>
</reference>
<organism evidence="19 20">
    <name type="scientific">Canavalia gladiata</name>
    <name type="common">Sword bean</name>
    <name type="synonym">Dolichos gladiatus</name>
    <dbReference type="NCBI Taxonomy" id="3824"/>
    <lineage>
        <taxon>Eukaryota</taxon>
        <taxon>Viridiplantae</taxon>
        <taxon>Streptophyta</taxon>
        <taxon>Embryophyta</taxon>
        <taxon>Tracheophyta</taxon>
        <taxon>Spermatophyta</taxon>
        <taxon>Magnoliopsida</taxon>
        <taxon>eudicotyledons</taxon>
        <taxon>Gunneridae</taxon>
        <taxon>Pentapetalae</taxon>
        <taxon>rosids</taxon>
        <taxon>fabids</taxon>
        <taxon>Fabales</taxon>
        <taxon>Fabaceae</taxon>
        <taxon>Papilionoideae</taxon>
        <taxon>50 kb inversion clade</taxon>
        <taxon>NPAAA clade</taxon>
        <taxon>indigoferoid/millettioid clade</taxon>
        <taxon>Phaseoleae</taxon>
        <taxon>Canavalia</taxon>
    </lineage>
</organism>
<dbReference type="AlphaFoldDB" id="A0AAN9L6S5"/>
<evidence type="ECO:0000259" key="18">
    <source>
        <dbReference type="Pfam" id="PF17942"/>
    </source>
</evidence>
<evidence type="ECO:0000256" key="7">
    <source>
        <dbReference type="ARBA" id="ARBA00022763"/>
    </source>
</evidence>
<accession>A0AAN9L6S5</accession>
<dbReference type="FunFam" id="3.30.565.10:FF:000075">
    <property type="entry name" value="MORC family CW-type zinc finger protein 4"/>
    <property type="match status" value="1"/>
</dbReference>
<dbReference type="Pfam" id="PF13589">
    <property type="entry name" value="HATPase_c_3"/>
    <property type="match status" value="1"/>
</dbReference>
<evidence type="ECO:0000256" key="15">
    <source>
        <dbReference type="ARBA" id="ARBA00023242"/>
    </source>
</evidence>
<dbReference type="PANTHER" id="PTHR23336">
    <property type="entry name" value="ZINC FINGER CW-TYPE COILED-COIL DOMAIN PROTEIN 3"/>
    <property type="match status" value="1"/>
</dbReference>
<dbReference type="InterPro" id="IPR045261">
    <property type="entry name" value="MORC_ATPase"/>
</dbReference>
<evidence type="ECO:0000256" key="6">
    <source>
        <dbReference type="ARBA" id="ARBA00022759"/>
    </source>
</evidence>
<dbReference type="GO" id="GO:0031349">
    <property type="term" value="P:positive regulation of defense response"/>
    <property type="evidence" value="ECO:0007669"/>
    <property type="project" value="UniProtKB-ARBA"/>
</dbReference>
<dbReference type="GO" id="GO:0005524">
    <property type="term" value="F:ATP binding"/>
    <property type="evidence" value="ECO:0007669"/>
    <property type="project" value="UniProtKB-KW"/>
</dbReference>
<evidence type="ECO:0000256" key="4">
    <source>
        <dbReference type="ARBA" id="ARBA00022722"/>
    </source>
</evidence>
<dbReference type="PANTHER" id="PTHR23336:SF75">
    <property type="entry name" value="HISTIDINE KINASE-, DNA GYRASE B"/>
    <property type="match status" value="1"/>
</dbReference>
<feature type="domain" description="Morc S5" evidence="18">
    <location>
        <begin position="363"/>
        <end position="496"/>
    </location>
</feature>
<gene>
    <name evidence="19" type="ORF">VNO77_24702</name>
</gene>
<evidence type="ECO:0000256" key="17">
    <source>
        <dbReference type="SAM" id="MobiDB-lite"/>
    </source>
</evidence>
<keyword evidence="15" id="KW-0539">Nucleus</keyword>
<dbReference type="GO" id="GO:0005634">
    <property type="term" value="C:nucleus"/>
    <property type="evidence" value="ECO:0007669"/>
    <property type="project" value="UniProtKB-SubCell"/>
</dbReference>
<evidence type="ECO:0000313" key="19">
    <source>
        <dbReference type="EMBL" id="KAK7330507.1"/>
    </source>
</evidence>
<keyword evidence="20" id="KW-1185">Reference proteome</keyword>
<evidence type="ECO:0000256" key="5">
    <source>
        <dbReference type="ARBA" id="ARBA00022741"/>
    </source>
</evidence>
<evidence type="ECO:0000256" key="2">
    <source>
        <dbReference type="ARBA" id="ARBA00004123"/>
    </source>
</evidence>
<keyword evidence="7" id="KW-0227">DNA damage</keyword>
<keyword evidence="9" id="KW-0067">ATP-binding</keyword>
<evidence type="ECO:0000256" key="13">
    <source>
        <dbReference type="ARBA" id="ARBA00023158"/>
    </source>
</evidence>
<evidence type="ECO:0000256" key="8">
    <source>
        <dbReference type="ARBA" id="ARBA00022801"/>
    </source>
</evidence>
<evidence type="ECO:0000256" key="9">
    <source>
        <dbReference type="ARBA" id="ARBA00022840"/>
    </source>
</evidence>
<protein>
    <recommendedName>
        <fullName evidence="18">Morc S5 domain-containing protein</fullName>
    </recommendedName>
</protein>
<comment type="subcellular location">
    <subcellularLocation>
        <location evidence="2">Nucleus</location>
    </subcellularLocation>
</comment>
<keyword evidence="12 16" id="KW-0175">Coiled coil</keyword>
<proteinExistence type="inferred from homology"/>
<sequence length="659" mass="74773">MNATEIMDLSSDDEGGKVSSKADSSLKKQNETNEGQVTAHHRPQTHSTRQVFKDNISSNANLTTYHSSSGVLGQRSLPVHDPALSHSPFICRNFWKAGNYDNALGSKVCLQNADNYLHVHPLFLHSNATSHKWAFGAIAELLDNAVDEIQNGATFVIVDKILNPKDGSPALLIQDDGGGMDPEAMHCCMSFGFSEKKSKIAIGQYGNGFKTGSMRLGADVIVFSCHLNNMILTQSIGLLSYTFLMQKQLDRIVVPMVNYKFNTSTGYSEILSDQEHYTTNLSILLQWSPYLSEAELLRQFDDIGSHGTKIIIFNLWFNNDGDLELDFDSDPEDIHIAGYIKKIDAIPTWKIVNEQHIANQLHYSLRVYLSILYLRIPETFRIILRGQVVKLHNIADDLKHTQFILYRPQSGGSKEAIVVTTIGFLKEAPEVNIHGFNVYHKNRLILPFWQVVNYLKNRGRGVADYLEPTHNKQDFERTSLFQKLEVRLKEMTWEYWDCHCHLIGYQERRTRVPVSPVISTLQKSHVLEKPVALNNCSSPVLMSNTQNRSEKAGSLNKRQTHGSIDLHKMKRQAMEENVTVSGCNQNVQTILPPANQTMDQDAISLMEVNKQLLKKCSEFEKAEEELNVKVTQLRSQIREAQLRYSKLLAEVQSLEQWER</sequence>
<dbReference type="InterPro" id="IPR036890">
    <property type="entry name" value="HATPase_C_sf"/>
</dbReference>
<dbReference type="GO" id="GO:0006281">
    <property type="term" value="P:DNA repair"/>
    <property type="evidence" value="ECO:0007669"/>
    <property type="project" value="UniProtKB-KW"/>
</dbReference>
<evidence type="ECO:0000256" key="10">
    <source>
        <dbReference type="ARBA" id="ARBA00022853"/>
    </source>
</evidence>
<dbReference type="Proteomes" id="UP001367508">
    <property type="component" value="Unassembled WGS sequence"/>
</dbReference>
<comment type="similarity">
    <text evidence="3">Belongs to the MORC ATPase protein family.</text>
</comment>
<keyword evidence="8" id="KW-0378">Hydrolase</keyword>
<dbReference type="Gene3D" id="3.30.565.10">
    <property type="entry name" value="Histidine kinase-like ATPase, C-terminal domain"/>
    <property type="match status" value="1"/>
</dbReference>
<evidence type="ECO:0000256" key="1">
    <source>
        <dbReference type="ARBA" id="ARBA00001936"/>
    </source>
</evidence>
<name>A0AAN9L6S5_CANGL</name>
<dbReference type="SUPFAM" id="SSF55874">
    <property type="entry name" value="ATPase domain of HSP90 chaperone/DNA topoisomerase II/histidine kinase"/>
    <property type="match status" value="1"/>
</dbReference>
<keyword evidence="14" id="KW-0234">DNA repair</keyword>
<keyword evidence="6" id="KW-0255">Endonuclease</keyword>
<comment type="caution">
    <text evidence="19">The sequence shown here is derived from an EMBL/GenBank/DDBJ whole genome shotgun (WGS) entry which is preliminary data.</text>
</comment>
<feature type="region of interest" description="Disordered" evidence="17">
    <location>
        <begin position="1"/>
        <end position="50"/>
    </location>
</feature>
<keyword evidence="10" id="KW-0156">Chromatin regulator</keyword>
<evidence type="ECO:0000256" key="12">
    <source>
        <dbReference type="ARBA" id="ARBA00023054"/>
    </source>
</evidence>
<evidence type="ECO:0000256" key="3">
    <source>
        <dbReference type="ARBA" id="ARBA00007845"/>
    </source>
</evidence>